<reference evidence="1 2" key="1">
    <citation type="submission" date="2023-05" db="EMBL/GenBank/DDBJ databases">
        <title>B98-5 Cell Line De Novo Hybrid Assembly: An Optical Mapping Approach.</title>
        <authorList>
            <person name="Kananen K."/>
            <person name="Auerbach J.A."/>
            <person name="Kautto E."/>
            <person name="Blachly J.S."/>
        </authorList>
    </citation>
    <scope>NUCLEOTIDE SEQUENCE [LARGE SCALE GENOMIC DNA]</scope>
    <source>
        <strain evidence="1">B95-8</strain>
        <tissue evidence="1">Cell line</tissue>
    </source>
</reference>
<comment type="caution">
    <text evidence="1">The sequence shown here is derived from an EMBL/GenBank/DDBJ whole genome shotgun (WGS) entry which is preliminary data.</text>
</comment>
<accession>A0ABQ9VGN1</accession>
<gene>
    <name evidence="1" type="ORF">P7K49_013658</name>
</gene>
<evidence type="ECO:0000313" key="2">
    <source>
        <dbReference type="Proteomes" id="UP001266305"/>
    </source>
</evidence>
<organism evidence="1 2">
    <name type="scientific">Saguinus oedipus</name>
    <name type="common">Cotton-top tamarin</name>
    <name type="synonym">Oedipomidas oedipus</name>
    <dbReference type="NCBI Taxonomy" id="9490"/>
    <lineage>
        <taxon>Eukaryota</taxon>
        <taxon>Metazoa</taxon>
        <taxon>Chordata</taxon>
        <taxon>Craniata</taxon>
        <taxon>Vertebrata</taxon>
        <taxon>Euteleostomi</taxon>
        <taxon>Mammalia</taxon>
        <taxon>Eutheria</taxon>
        <taxon>Euarchontoglires</taxon>
        <taxon>Primates</taxon>
        <taxon>Haplorrhini</taxon>
        <taxon>Platyrrhini</taxon>
        <taxon>Cebidae</taxon>
        <taxon>Callitrichinae</taxon>
        <taxon>Saguinus</taxon>
    </lineage>
</organism>
<keyword evidence="2" id="KW-1185">Reference proteome</keyword>
<dbReference type="Proteomes" id="UP001266305">
    <property type="component" value="Unassembled WGS sequence"/>
</dbReference>
<dbReference type="EMBL" id="JASSZA010000006">
    <property type="protein sequence ID" value="KAK2108493.1"/>
    <property type="molecule type" value="Genomic_DNA"/>
</dbReference>
<protein>
    <submittedName>
        <fullName evidence="1">Uncharacterized protein</fullName>
    </submittedName>
</protein>
<evidence type="ECO:0000313" key="1">
    <source>
        <dbReference type="EMBL" id="KAK2108493.1"/>
    </source>
</evidence>
<sequence>MTIRQASGNLSFAGDALADGGYGAVASHLRKRSLRFLRRACARVHEELKRKWRRGIAPPGGERKWV</sequence>
<feature type="non-terminal residue" evidence="1">
    <location>
        <position position="66"/>
    </location>
</feature>
<name>A0ABQ9VGN1_SAGOE</name>
<proteinExistence type="predicted"/>